<evidence type="ECO:0000313" key="4">
    <source>
        <dbReference type="Proteomes" id="UP000405805"/>
    </source>
</evidence>
<comment type="caution">
    <text evidence="3">The sequence shown here is derived from an EMBL/GenBank/DDBJ whole genome shotgun (WGS) entry which is preliminary data.</text>
</comment>
<dbReference type="NCBIfam" id="NF033559">
    <property type="entry name" value="transpos_IS1634"/>
    <property type="match status" value="1"/>
</dbReference>
<proteinExistence type="predicted"/>
<evidence type="ECO:0000313" key="3">
    <source>
        <dbReference type="EMBL" id="MQO10041.1"/>
    </source>
</evidence>
<dbReference type="Pfam" id="PF01609">
    <property type="entry name" value="DDE_Tnp_1"/>
    <property type="match status" value="1"/>
</dbReference>
<dbReference type="InterPro" id="IPR012337">
    <property type="entry name" value="RNaseH-like_sf"/>
</dbReference>
<feature type="domain" description="Transposase IS4-like" evidence="2">
    <location>
        <begin position="269"/>
        <end position="551"/>
    </location>
</feature>
<reference evidence="4" key="1">
    <citation type="submission" date="2019-09" db="EMBL/GenBank/DDBJ databases">
        <title>Distinct polysaccharide growth profiles of human intestinal Prevotella copri isolates.</title>
        <authorList>
            <person name="Fehlner-Peach H."/>
            <person name="Magnabosco C."/>
            <person name="Raghavan V."/>
            <person name="Scher J.U."/>
            <person name="Tett A."/>
            <person name="Cox L.M."/>
            <person name="Gottsegen C."/>
            <person name="Watters A."/>
            <person name="Wiltshire- Gordon J.D."/>
            <person name="Segata N."/>
            <person name="Bonneau R."/>
            <person name="Littman D.R."/>
        </authorList>
    </citation>
    <scope>NUCLEOTIDE SEQUENCE [LARGE SCALE GENOMIC DNA]</scope>
    <source>
        <strain evidence="4">iA624</strain>
    </source>
</reference>
<dbReference type="GO" id="GO:0003677">
    <property type="term" value="F:DNA binding"/>
    <property type="evidence" value="ECO:0007669"/>
    <property type="project" value="InterPro"/>
</dbReference>
<dbReference type="GO" id="GO:0004803">
    <property type="term" value="F:transposase activity"/>
    <property type="evidence" value="ECO:0007669"/>
    <property type="project" value="InterPro"/>
</dbReference>
<feature type="region of interest" description="Disordered" evidence="1">
    <location>
        <begin position="625"/>
        <end position="645"/>
    </location>
</feature>
<evidence type="ECO:0000256" key="1">
    <source>
        <dbReference type="SAM" id="MobiDB-lite"/>
    </source>
</evidence>
<protein>
    <submittedName>
        <fullName evidence="3">IS1634 family transposase</fullName>
    </submittedName>
</protein>
<dbReference type="EMBL" id="VZBP01000135">
    <property type="protein sequence ID" value="MQO10041.1"/>
    <property type="molecule type" value="Genomic_DNA"/>
</dbReference>
<dbReference type="InterPro" id="IPR047654">
    <property type="entry name" value="IS1634_transpos"/>
</dbReference>
<evidence type="ECO:0000259" key="2">
    <source>
        <dbReference type="Pfam" id="PF01609"/>
    </source>
</evidence>
<dbReference type="PANTHER" id="PTHR34614:SF2">
    <property type="entry name" value="TRANSPOSASE IS4-LIKE DOMAIN-CONTAINING PROTEIN"/>
    <property type="match status" value="1"/>
</dbReference>
<dbReference type="GO" id="GO:0006313">
    <property type="term" value="P:DNA transposition"/>
    <property type="evidence" value="ECO:0007669"/>
    <property type="project" value="InterPro"/>
</dbReference>
<accession>A0AA91A5U2</accession>
<dbReference type="AlphaFoldDB" id="A0AA91A5U2"/>
<gene>
    <name evidence="3" type="ORF">F7D57_10060</name>
</gene>
<dbReference type="PANTHER" id="PTHR34614">
    <property type="match status" value="1"/>
</dbReference>
<dbReference type="InterPro" id="IPR002559">
    <property type="entry name" value="Transposase_11"/>
</dbReference>
<dbReference type="Proteomes" id="UP000405805">
    <property type="component" value="Unassembled WGS sequence"/>
</dbReference>
<sequence length="645" mass="74109">MYISKAKKYRDQGDGTAIAYDYYRLTKSYIDKDGKTKHRSVLCLGELPGFDKDERNRLAAMLTTMIEDGQSVMCDNRKLYEEAMSQYVKYRGSKYAQENDPRLIAERKAREEEERKKAVAVKLETLTQHEARIIGCENLCNSTMRMLDIRKYLTSRGWKRDQINFALMQIIARAIYPYSEMKTVRYLRENTALAEMFGIPKEKITKDALYESAKRLWDEHRGLEDWLHDRVCSMFGIEEKILLFDITNSYFEGKMENSELCQYGRSKEKRDDCKIVVLAAVVNTEGLLVRTMIYEGNRHDSTTVEEVVGTLAKTTTQDAKRIVVMDAGFYSKSNVNWLKANGFDYITVLPSGDSKFGSTSSEIIEHTDNKGQQIRLQMGKVDMDGESIKALMVDSDAKGAKERSMYEQACKRYEEGLEAIKKGILTKGGTKKRDAVNKRLGKLDKQYGAIRLSYNVTFTYEGTGKNEVATSMTWECREDKAAQRRKFHGKYVLLTSLDESQELNIWKFYNVIRTVEETFHVLKTDLDIRPVYHKSDNGIKSHLNLAILAYWVVSVTKYRLKLKKHENVRWDEIMRIASTQVVVTAKVETVDGQVISIRQSTEAESKLSAIYDLLYINPKPLGKRKSMLHPNQTSKNPDIGNQGVT</sequence>
<name>A0AA91A5U2_9BACT</name>
<organism evidence="3 4">
    <name type="scientific">Segatella copri</name>
    <dbReference type="NCBI Taxonomy" id="165179"/>
    <lineage>
        <taxon>Bacteria</taxon>
        <taxon>Pseudomonadati</taxon>
        <taxon>Bacteroidota</taxon>
        <taxon>Bacteroidia</taxon>
        <taxon>Bacteroidales</taxon>
        <taxon>Prevotellaceae</taxon>
        <taxon>Segatella</taxon>
    </lineage>
</organism>
<dbReference type="SUPFAM" id="SSF53098">
    <property type="entry name" value="Ribonuclease H-like"/>
    <property type="match status" value="1"/>
</dbReference>